<comment type="pathway">
    <text evidence="2 15">Amino-acid biosynthesis; L-tryptophan biosynthesis; L-tryptophan from chorismate: step 1/5.</text>
</comment>
<comment type="catalytic activity">
    <reaction evidence="14 15">
        <text>chorismate + L-glutamine = anthranilate + pyruvate + L-glutamate + H(+)</text>
        <dbReference type="Rhea" id="RHEA:21732"/>
        <dbReference type="ChEBI" id="CHEBI:15361"/>
        <dbReference type="ChEBI" id="CHEBI:15378"/>
        <dbReference type="ChEBI" id="CHEBI:16567"/>
        <dbReference type="ChEBI" id="CHEBI:29748"/>
        <dbReference type="ChEBI" id="CHEBI:29985"/>
        <dbReference type="ChEBI" id="CHEBI:58359"/>
        <dbReference type="EC" id="4.1.3.27"/>
    </reaction>
</comment>
<dbReference type="OrthoDB" id="9803598at2"/>
<keyword evidence="9 15" id="KW-0822">Tryptophan biosynthesis</keyword>
<evidence type="ECO:0000256" key="10">
    <source>
        <dbReference type="ARBA" id="ARBA00022842"/>
    </source>
</evidence>
<dbReference type="Proteomes" id="UP000190080">
    <property type="component" value="Unassembled WGS sequence"/>
</dbReference>
<dbReference type="Pfam" id="PF04715">
    <property type="entry name" value="Anth_synt_I_N"/>
    <property type="match status" value="1"/>
</dbReference>
<dbReference type="Gene3D" id="3.60.120.10">
    <property type="entry name" value="Anthranilate synthase"/>
    <property type="match status" value="1"/>
</dbReference>
<evidence type="ECO:0000256" key="6">
    <source>
        <dbReference type="ARBA" id="ARBA00020653"/>
    </source>
</evidence>
<dbReference type="GO" id="GO:0000162">
    <property type="term" value="P:L-tryptophan biosynthetic process"/>
    <property type="evidence" value="ECO:0007669"/>
    <property type="project" value="UniProtKB-UniPathway"/>
</dbReference>
<dbReference type="GO" id="GO:0046872">
    <property type="term" value="F:metal ion binding"/>
    <property type="evidence" value="ECO:0007669"/>
    <property type="project" value="UniProtKB-KW"/>
</dbReference>
<feature type="domain" description="Anthranilate synthase component I N-terminal" evidence="17">
    <location>
        <begin position="28"/>
        <end position="163"/>
    </location>
</feature>
<sequence length="476" mass="54134">MISINKNEFNQMKKTGKVFTIYTSFQADEITPINIFYNIKGKNRFLLESAILKQGGGRYSYIGVEPYMKIYSRGREVTVEKASKTEIVNDDVLNVVKKYVDVDYMETEEDTSFVGGAVGYLGYDAVRNFERIPDKNEDVIGVPESFYNIYKLLICYDHLKHIVKVTYNVFPEDDTAYEEIESTLENISTNIRIPENYHPIEEKKEKSICKSNYSKEEFEKMVDKAKEYIRKGDIFQVVLSQRFEITSDQDPLQVYRKLKSRNPSPYLFYIEFDGFTVVGASPESLVKVYGREVATNPIAGSRPRGKDDAEDKKLKKELLQDKKEIAEHVMLLDLGRNDIGKVSKFGTVKVKRFMDVDFYSHIMHIVSTVTGELKDGLDCFNALRSCFPAGTVSGAPKIRAMEIIDELENTRRGIYAGAVGFFSFNGNMDKCIAIRTAVFKDGKAYVQGGGGIVFDSVPETEYVESMNKTGILREVI</sequence>
<name>A0A1V4IXV1_9CLOT</name>
<evidence type="ECO:0000259" key="17">
    <source>
        <dbReference type="Pfam" id="PF04715"/>
    </source>
</evidence>
<evidence type="ECO:0000256" key="7">
    <source>
        <dbReference type="ARBA" id="ARBA00022605"/>
    </source>
</evidence>
<evidence type="ECO:0000256" key="9">
    <source>
        <dbReference type="ARBA" id="ARBA00022822"/>
    </source>
</evidence>
<evidence type="ECO:0000256" key="14">
    <source>
        <dbReference type="ARBA" id="ARBA00047683"/>
    </source>
</evidence>
<keyword evidence="10 15" id="KW-0460">Magnesium</keyword>
<evidence type="ECO:0000256" key="1">
    <source>
        <dbReference type="ARBA" id="ARBA00001946"/>
    </source>
</evidence>
<comment type="function">
    <text evidence="13 15">Part of a heterotetrameric complex that catalyzes the two-step biosynthesis of anthranilate, an intermediate in the biosynthesis of L-tryptophan. In the first step, the glutamine-binding beta subunit (TrpG) of anthranilate synthase (AS) provides the glutamine amidotransferase activity which generates ammonia as a substrate that, along with chorismate, is used in the second step, catalyzed by the large alpha subunit of AS (TrpE) to produce anthranilate. In the absence of TrpG, TrpE can synthesize anthranilate directly from chorismate and high concentrations of ammonia.</text>
</comment>
<keyword evidence="7 15" id="KW-0028">Amino-acid biosynthesis</keyword>
<evidence type="ECO:0000256" key="2">
    <source>
        <dbReference type="ARBA" id="ARBA00004873"/>
    </source>
</evidence>
<dbReference type="SUPFAM" id="SSF56322">
    <property type="entry name" value="ADC synthase"/>
    <property type="match status" value="1"/>
</dbReference>
<dbReference type="InterPro" id="IPR005256">
    <property type="entry name" value="Anth_synth_I_PabB"/>
</dbReference>
<comment type="cofactor">
    <cofactor evidence="1 15">
        <name>Mg(2+)</name>
        <dbReference type="ChEBI" id="CHEBI:18420"/>
    </cofactor>
</comment>
<dbReference type="GO" id="GO:0004049">
    <property type="term" value="F:anthranilate synthase activity"/>
    <property type="evidence" value="ECO:0007669"/>
    <property type="project" value="UniProtKB-EC"/>
</dbReference>
<reference evidence="18 19" key="1">
    <citation type="submission" date="2017-03" db="EMBL/GenBank/DDBJ databases">
        <title>Genome sequence of Clostridium oryzae DSM 28571.</title>
        <authorList>
            <person name="Poehlein A."/>
            <person name="Daniel R."/>
        </authorList>
    </citation>
    <scope>NUCLEOTIDE SEQUENCE [LARGE SCALE GENOMIC DNA]</scope>
    <source>
        <strain evidence="18 19">DSM 28571</strain>
    </source>
</reference>
<dbReference type="STRING" id="1450648.CLORY_03970"/>
<dbReference type="AlphaFoldDB" id="A0A1V4IXV1"/>
<keyword evidence="11 15" id="KW-0057">Aromatic amino acid biosynthesis</keyword>
<dbReference type="NCBIfam" id="TIGR00564">
    <property type="entry name" value="trpE_most"/>
    <property type="match status" value="1"/>
</dbReference>
<dbReference type="PANTHER" id="PTHR11236">
    <property type="entry name" value="AMINOBENZOATE/ANTHRANILATE SYNTHASE"/>
    <property type="match status" value="1"/>
</dbReference>
<feature type="domain" description="Chorismate-utilising enzyme C-terminal" evidence="16">
    <location>
        <begin position="215"/>
        <end position="468"/>
    </location>
</feature>
<dbReference type="PANTHER" id="PTHR11236:SF48">
    <property type="entry name" value="ISOCHORISMATE SYNTHASE MENF"/>
    <property type="match status" value="1"/>
</dbReference>
<gene>
    <name evidence="15 18" type="primary">trpE</name>
    <name evidence="18" type="ORF">CLORY_03970</name>
</gene>
<evidence type="ECO:0000256" key="8">
    <source>
        <dbReference type="ARBA" id="ARBA00022723"/>
    </source>
</evidence>
<keyword evidence="19" id="KW-1185">Reference proteome</keyword>
<evidence type="ECO:0000259" key="16">
    <source>
        <dbReference type="Pfam" id="PF00425"/>
    </source>
</evidence>
<protein>
    <recommendedName>
        <fullName evidence="6 15">Anthranilate synthase component 1</fullName>
        <ecNumber evidence="5 15">4.1.3.27</ecNumber>
    </recommendedName>
</protein>
<dbReference type="RefSeq" id="WP_079421855.1">
    <property type="nucleotide sequence ID" value="NZ_MZGV01000002.1"/>
</dbReference>
<dbReference type="InterPro" id="IPR005801">
    <property type="entry name" value="ADC_synthase"/>
</dbReference>
<evidence type="ECO:0000256" key="11">
    <source>
        <dbReference type="ARBA" id="ARBA00023141"/>
    </source>
</evidence>
<evidence type="ECO:0000256" key="15">
    <source>
        <dbReference type="RuleBase" id="RU364045"/>
    </source>
</evidence>
<evidence type="ECO:0000313" key="19">
    <source>
        <dbReference type="Proteomes" id="UP000190080"/>
    </source>
</evidence>
<evidence type="ECO:0000313" key="18">
    <source>
        <dbReference type="EMBL" id="OPJ64888.1"/>
    </source>
</evidence>
<dbReference type="UniPathway" id="UPA00035">
    <property type="reaction ID" value="UER00040"/>
</dbReference>
<dbReference type="InterPro" id="IPR006805">
    <property type="entry name" value="Anth_synth_I_N"/>
</dbReference>
<proteinExistence type="inferred from homology"/>
<comment type="caution">
    <text evidence="18">The sequence shown here is derived from an EMBL/GenBank/DDBJ whole genome shotgun (WGS) entry which is preliminary data.</text>
</comment>
<dbReference type="EC" id="4.1.3.27" evidence="5 15"/>
<dbReference type="EMBL" id="MZGV01000002">
    <property type="protein sequence ID" value="OPJ64888.1"/>
    <property type="molecule type" value="Genomic_DNA"/>
</dbReference>
<evidence type="ECO:0000256" key="3">
    <source>
        <dbReference type="ARBA" id="ARBA00009562"/>
    </source>
</evidence>
<keyword evidence="12 15" id="KW-0456">Lyase</keyword>
<organism evidence="18 19">
    <name type="scientific">Clostridium oryzae</name>
    <dbReference type="NCBI Taxonomy" id="1450648"/>
    <lineage>
        <taxon>Bacteria</taxon>
        <taxon>Bacillati</taxon>
        <taxon>Bacillota</taxon>
        <taxon>Clostridia</taxon>
        <taxon>Eubacteriales</taxon>
        <taxon>Clostridiaceae</taxon>
        <taxon>Clostridium</taxon>
    </lineage>
</organism>
<accession>A0A1V4IXV1</accession>
<dbReference type="PRINTS" id="PR00095">
    <property type="entry name" value="ANTSNTHASEI"/>
</dbReference>
<evidence type="ECO:0000256" key="5">
    <source>
        <dbReference type="ARBA" id="ARBA00012266"/>
    </source>
</evidence>
<dbReference type="InterPro" id="IPR019999">
    <property type="entry name" value="Anth_synth_I-like"/>
</dbReference>
<comment type="subunit">
    <text evidence="4 15">Heterotetramer consisting of two non-identical subunits: a beta subunit (TrpG) and a large alpha subunit (TrpE).</text>
</comment>
<evidence type="ECO:0000256" key="4">
    <source>
        <dbReference type="ARBA" id="ARBA00011575"/>
    </source>
</evidence>
<evidence type="ECO:0000256" key="13">
    <source>
        <dbReference type="ARBA" id="ARBA00025634"/>
    </source>
</evidence>
<evidence type="ECO:0000256" key="12">
    <source>
        <dbReference type="ARBA" id="ARBA00023239"/>
    </source>
</evidence>
<keyword evidence="8 15" id="KW-0479">Metal-binding</keyword>
<dbReference type="Pfam" id="PF00425">
    <property type="entry name" value="Chorismate_bind"/>
    <property type="match status" value="1"/>
</dbReference>
<comment type="similarity">
    <text evidence="3 15">Belongs to the anthranilate synthase component I family.</text>
</comment>
<dbReference type="InterPro" id="IPR015890">
    <property type="entry name" value="Chorismate_C"/>
</dbReference>